<dbReference type="InterPro" id="IPR050879">
    <property type="entry name" value="Acyltransferase_3"/>
</dbReference>
<keyword evidence="1" id="KW-0472">Membrane</keyword>
<comment type="caution">
    <text evidence="3">The sequence shown here is derived from an EMBL/GenBank/DDBJ whole genome shotgun (WGS) entry which is preliminary data.</text>
</comment>
<evidence type="ECO:0000256" key="1">
    <source>
        <dbReference type="SAM" id="Phobius"/>
    </source>
</evidence>
<protein>
    <submittedName>
        <fullName evidence="3">Acyltransferase</fullName>
    </submittedName>
</protein>
<dbReference type="InterPro" id="IPR002656">
    <property type="entry name" value="Acyl_transf_3_dom"/>
</dbReference>
<dbReference type="PANTHER" id="PTHR23028:SF53">
    <property type="entry name" value="ACYL_TRANSF_3 DOMAIN-CONTAINING PROTEIN"/>
    <property type="match status" value="1"/>
</dbReference>
<reference evidence="3" key="1">
    <citation type="journal article" date="2020" name="mSystems">
        <title>Genome- and Community-Level Interaction Insights into Carbon Utilization and Element Cycling Functions of Hydrothermarchaeota in Hydrothermal Sediment.</title>
        <authorList>
            <person name="Zhou Z."/>
            <person name="Liu Y."/>
            <person name="Xu W."/>
            <person name="Pan J."/>
            <person name="Luo Z.H."/>
            <person name="Li M."/>
        </authorList>
    </citation>
    <scope>NUCLEOTIDE SEQUENCE [LARGE SCALE GENOMIC DNA]</scope>
    <source>
        <strain evidence="3">SpSt-855</strain>
    </source>
</reference>
<dbReference type="GO" id="GO:0016020">
    <property type="term" value="C:membrane"/>
    <property type="evidence" value="ECO:0007669"/>
    <property type="project" value="TreeGrafter"/>
</dbReference>
<dbReference type="AlphaFoldDB" id="A0A7V4XTB2"/>
<gene>
    <name evidence="3" type="ORF">ENW50_08520</name>
</gene>
<organism evidence="3">
    <name type="scientific">Acidobacterium capsulatum</name>
    <dbReference type="NCBI Taxonomy" id="33075"/>
    <lineage>
        <taxon>Bacteria</taxon>
        <taxon>Pseudomonadati</taxon>
        <taxon>Acidobacteriota</taxon>
        <taxon>Terriglobia</taxon>
        <taxon>Terriglobales</taxon>
        <taxon>Acidobacteriaceae</taxon>
        <taxon>Acidobacterium</taxon>
    </lineage>
</organism>
<name>A0A7V4XTB2_9BACT</name>
<evidence type="ECO:0000313" key="3">
    <source>
        <dbReference type="EMBL" id="HGY94707.1"/>
    </source>
</evidence>
<proteinExistence type="predicted"/>
<sequence>MKKRITQLDGVRAVAISAVFVHHAMHVPLLWMGVDLFFILSGFLITGILISKKHDSLSSYFGHFYARRAKRILPPYTVLMILATLFFGIGSWIHQ</sequence>
<dbReference type="EMBL" id="DTKL01000055">
    <property type="protein sequence ID" value="HGY94707.1"/>
    <property type="molecule type" value="Genomic_DNA"/>
</dbReference>
<evidence type="ECO:0000259" key="2">
    <source>
        <dbReference type="Pfam" id="PF01757"/>
    </source>
</evidence>
<feature type="transmembrane region" description="Helical" evidence="1">
    <location>
        <begin position="29"/>
        <end position="51"/>
    </location>
</feature>
<keyword evidence="3" id="KW-0012">Acyltransferase</keyword>
<feature type="transmembrane region" description="Helical" evidence="1">
    <location>
        <begin position="72"/>
        <end position="93"/>
    </location>
</feature>
<keyword evidence="3" id="KW-0808">Transferase</keyword>
<dbReference type="GO" id="GO:0009103">
    <property type="term" value="P:lipopolysaccharide biosynthetic process"/>
    <property type="evidence" value="ECO:0007669"/>
    <property type="project" value="TreeGrafter"/>
</dbReference>
<dbReference type="GO" id="GO:0016747">
    <property type="term" value="F:acyltransferase activity, transferring groups other than amino-acyl groups"/>
    <property type="evidence" value="ECO:0007669"/>
    <property type="project" value="InterPro"/>
</dbReference>
<accession>A0A7V4XTB2</accession>
<keyword evidence="1" id="KW-0812">Transmembrane</keyword>
<feature type="domain" description="Acyltransferase 3" evidence="2">
    <location>
        <begin position="6"/>
        <end position="93"/>
    </location>
</feature>
<keyword evidence="1" id="KW-1133">Transmembrane helix</keyword>
<dbReference type="PANTHER" id="PTHR23028">
    <property type="entry name" value="ACETYLTRANSFERASE"/>
    <property type="match status" value="1"/>
</dbReference>
<dbReference type="Pfam" id="PF01757">
    <property type="entry name" value="Acyl_transf_3"/>
    <property type="match status" value="1"/>
</dbReference>